<keyword evidence="3" id="KW-1185">Reference proteome</keyword>
<feature type="transmembrane region" description="Helical" evidence="1">
    <location>
        <begin position="77"/>
        <end position="95"/>
    </location>
</feature>
<dbReference type="KEGG" id="jeo:JMA_08400"/>
<gene>
    <name evidence="2" type="ORF">JMA_08400</name>
</gene>
<sequence length="137" mass="14901">MAFYIIAIAAAVATLGITFNYIAHLGSIIKTAEGRGDEGMTVQTLLTRFFFSTMIIELVPLAVIVLVYALMERPDTGLPVIPLVIIIGAAIFGVMQVLIRMKQDVPAEAKGQVRSFSLISMQLITSMPLIALIFLFI</sequence>
<keyword evidence="1" id="KW-1133">Transmembrane helix</keyword>
<feature type="transmembrane region" description="Helical" evidence="1">
    <location>
        <begin position="6"/>
        <end position="29"/>
    </location>
</feature>
<evidence type="ECO:0000313" key="3">
    <source>
        <dbReference type="Proteomes" id="UP000031449"/>
    </source>
</evidence>
<protein>
    <submittedName>
        <fullName evidence="2">Uncharacterized protein</fullName>
    </submittedName>
</protein>
<keyword evidence="1" id="KW-0812">Transmembrane</keyword>
<evidence type="ECO:0000313" key="2">
    <source>
        <dbReference type="EMBL" id="AJD90157.1"/>
    </source>
</evidence>
<dbReference type="Proteomes" id="UP000031449">
    <property type="component" value="Chromosome"/>
</dbReference>
<keyword evidence="1" id="KW-0472">Membrane</keyword>
<accession>A0A0B5ANB9</accession>
<dbReference type="BioCyc" id="JESP1508404:G14D9-10057-MONOMER"/>
<reference evidence="2 3" key="1">
    <citation type="submission" date="2014-08" db="EMBL/GenBank/DDBJ databases">
        <title>Complete genome of a marine bacteria Jeotgalibacillus malaysiensis.</title>
        <authorList>
            <person name="Yaakop A.S."/>
            <person name="Chan K.-G."/>
            <person name="Goh K.M."/>
        </authorList>
    </citation>
    <scope>NUCLEOTIDE SEQUENCE [LARGE SCALE GENOMIC DNA]</scope>
    <source>
        <strain evidence="2 3">D5</strain>
    </source>
</reference>
<feature type="transmembrane region" description="Helical" evidence="1">
    <location>
        <begin position="116"/>
        <end position="136"/>
    </location>
</feature>
<dbReference type="OrthoDB" id="2453172at2"/>
<dbReference type="STRING" id="1508404.JMA_08400"/>
<name>A0A0B5ANB9_9BACL</name>
<feature type="transmembrane region" description="Helical" evidence="1">
    <location>
        <begin position="49"/>
        <end position="71"/>
    </location>
</feature>
<dbReference type="AlphaFoldDB" id="A0A0B5ANB9"/>
<evidence type="ECO:0000256" key="1">
    <source>
        <dbReference type="SAM" id="Phobius"/>
    </source>
</evidence>
<dbReference type="HOGENOM" id="CLU_1862491_0_0_9"/>
<proteinExistence type="predicted"/>
<dbReference type="EMBL" id="CP009416">
    <property type="protein sequence ID" value="AJD90157.1"/>
    <property type="molecule type" value="Genomic_DNA"/>
</dbReference>
<organism evidence="2 3">
    <name type="scientific">Jeotgalibacillus malaysiensis</name>
    <dbReference type="NCBI Taxonomy" id="1508404"/>
    <lineage>
        <taxon>Bacteria</taxon>
        <taxon>Bacillati</taxon>
        <taxon>Bacillota</taxon>
        <taxon>Bacilli</taxon>
        <taxon>Bacillales</taxon>
        <taxon>Caryophanaceae</taxon>
        <taxon>Jeotgalibacillus</taxon>
    </lineage>
</organism>